<keyword evidence="2" id="KW-0378">Hydrolase</keyword>
<dbReference type="PANTHER" id="PTHR43283:SF7">
    <property type="entry name" value="BETA-LACTAMASE-RELATED DOMAIN-CONTAINING PROTEIN"/>
    <property type="match status" value="1"/>
</dbReference>
<dbReference type="Pfam" id="PF00144">
    <property type="entry name" value="Beta-lactamase"/>
    <property type="match status" value="1"/>
</dbReference>
<dbReference type="PROSITE" id="PS51257">
    <property type="entry name" value="PROKAR_LIPOPROTEIN"/>
    <property type="match status" value="1"/>
</dbReference>
<dbReference type="Gene3D" id="3.40.710.10">
    <property type="entry name" value="DD-peptidase/beta-lactamase superfamily"/>
    <property type="match status" value="1"/>
</dbReference>
<dbReference type="InterPro" id="IPR001466">
    <property type="entry name" value="Beta-lactam-related"/>
</dbReference>
<comment type="caution">
    <text evidence="2">The sequence shown here is derived from an EMBL/GenBank/DDBJ whole genome shotgun (WGS) entry which is preliminary data.</text>
</comment>
<evidence type="ECO:0000313" key="3">
    <source>
        <dbReference type="Proteomes" id="UP001595887"/>
    </source>
</evidence>
<dbReference type="EMBL" id="JBHSDH010000013">
    <property type="protein sequence ID" value="MFC4292610.1"/>
    <property type="molecule type" value="Genomic_DNA"/>
</dbReference>
<dbReference type="InterPro" id="IPR050789">
    <property type="entry name" value="Diverse_Enzym_Activities"/>
</dbReference>
<organism evidence="2 3">
    <name type="scientific">Sphingorhabdus arenilitoris</name>
    <dbReference type="NCBI Taxonomy" id="1490041"/>
    <lineage>
        <taxon>Bacteria</taxon>
        <taxon>Pseudomonadati</taxon>
        <taxon>Pseudomonadota</taxon>
        <taxon>Alphaproteobacteria</taxon>
        <taxon>Sphingomonadales</taxon>
        <taxon>Sphingomonadaceae</taxon>
        <taxon>Sphingorhabdus</taxon>
    </lineage>
</organism>
<dbReference type="SUPFAM" id="SSF56601">
    <property type="entry name" value="beta-lactamase/transpeptidase-like"/>
    <property type="match status" value="1"/>
</dbReference>
<dbReference type="EC" id="3.-.-.-" evidence="2"/>
<reference evidence="3" key="1">
    <citation type="journal article" date="2019" name="Int. J. Syst. Evol. Microbiol.">
        <title>The Global Catalogue of Microorganisms (GCM) 10K type strain sequencing project: providing services to taxonomists for standard genome sequencing and annotation.</title>
        <authorList>
            <consortium name="The Broad Institute Genomics Platform"/>
            <consortium name="The Broad Institute Genome Sequencing Center for Infectious Disease"/>
            <person name="Wu L."/>
            <person name="Ma J."/>
        </authorList>
    </citation>
    <scope>NUCLEOTIDE SEQUENCE [LARGE SCALE GENOMIC DNA]</scope>
    <source>
        <strain evidence="3">CECT 8531</strain>
    </source>
</reference>
<protein>
    <submittedName>
        <fullName evidence="2">Serine hydrolase domain-containing protein</fullName>
        <ecNumber evidence="2">3.-.-.-</ecNumber>
    </submittedName>
</protein>
<proteinExistence type="predicted"/>
<dbReference type="GO" id="GO:0016787">
    <property type="term" value="F:hydrolase activity"/>
    <property type="evidence" value="ECO:0007669"/>
    <property type="project" value="UniProtKB-KW"/>
</dbReference>
<keyword evidence="3" id="KW-1185">Reference proteome</keyword>
<feature type="domain" description="Beta-lactamase-related" evidence="1">
    <location>
        <begin position="75"/>
        <end position="368"/>
    </location>
</feature>
<gene>
    <name evidence="2" type="ORF">ACFOWX_09325</name>
</gene>
<dbReference type="Proteomes" id="UP001595887">
    <property type="component" value="Unassembled WGS sequence"/>
</dbReference>
<evidence type="ECO:0000259" key="1">
    <source>
        <dbReference type="Pfam" id="PF00144"/>
    </source>
</evidence>
<accession>A0ABV8RIA3</accession>
<dbReference type="InterPro" id="IPR012338">
    <property type="entry name" value="Beta-lactam/transpept-like"/>
</dbReference>
<dbReference type="PANTHER" id="PTHR43283">
    <property type="entry name" value="BETA-LACTAMASE-RELATED"/>
    <property type="match status" value="1"/>
</dbReference>
<evidence type="ECO:0000313" key="2">
    <source>
        <dbReference type="EMBL" id="MFC4292610.1"/>
    </source>
</evidence>
<dbReference type="RefSeq" id="WP_381423446.1">
    <property type="nucleotide sequence ID" value="NZ_JBHSDH010000013.1"/>
</dbReference>
<name>A0ABV8RIA3_9SPHN</name>
<sequence length="387" mass="42204">MPTNKHALSATAFSLGAALILSSCGNSDAPAAQQASEKSSAFIASYADDAAVSQQALADAIAPFFENPEMSETRAVVIMHGGQVVAERYAPGYGPDSKLISWSMAKTVTATLMGLMIADGRLALDEPAPVSEWRQANDPRNKITIRHLLHMSSGLDHTEGVEPGNPNPIYEADTPRMLFLDGRENVARYAETRPMEAKAGEKFEYSSATSNILADIMTRSLTDSKDPAVRRDAMLEYAKGRLFEPLGMNSMTPEFDRSGTMLGGSMMHATARDWAKLGEFLRNNGSVRGAQLLPTSWTRFMRTSSPNDAAYGGHLWLNKKRPDGRNQVLFPDRAPSDVFALLGHLGQQVVVSPQQKLTIVRLGKTPDDKLDPVNDQIARVINLFPKK</sequence>